<evidence type="ECO:0000313" key="9">
    <source>
        <dbReference type="EMBL" id="OZJ04955.1"/>
    </source>
</evidence>
<sequence length="667" mass="73303">MGRKPQYKPKVDSEALSKPNDAVLLAFDNVPAENFALVTQGVDLHRLRIFDTQNSTVKRDFSSPQADKFTCLRWGVSPTHEPVAKKARSAKSSTAPSKVIAIGLQNGTIGIYSLAHGTLTATLNGGHTAPVTDVVMSRSGKVAYSVGEDSQIVAWNVVEASVTSKWKVEGQKINKLALSNDETKLLAAGHSIQLWNLKNQSLIQTYSGHANNVTNIIFSSDDDFFVSAAEHDRFINVWDTTAEQKDKLLLAELAADNDLIHVDLSEANDAVLAITEEGVVHLWQNASSASSTAASKLGRKKKSSVRFSESSIRVLSDKDASTIPILSATFLAQSGEVLIARNSAIKPIFEIVRYIDDRGEIIKEIDLTRQLISGYLIDDEALAANNLKATQKAYDESGVRVLGQVDFGFPDQTVPDGDLEDLPNGTANGQTLEEKLQDLAMAESAVDDTKTRKSQARRVQTPKANSLQQMLVQALHSNDVQLLEACLAHTDPDIIRNTVRRLPTAYVIPFLTQLITKFQVKPNRGPALLEWIKAVLLIHAAYLMTVPNLVKQLSNFYQALDSRLSGFNKLLNLQGRLDLVQSQIAMRQQYKAEDITNEAINIYNEEDDVSEDEDALADFEDGEDEMDADSDADMAGIPGEMSLDEGDDEEQEDEDDEDEEDEDDLSD</sequence>
<dbReference type="Gene3D" id="2.130.10.10">
    <property type="entry name" value="YVTN repeat-like/Quinoprotein amine dehydrogenase"/>
    <property type="match status" value="2"/>
</dbReference>
<dbReference type="SUPFAM" id="SSF50978">
    <property type="entry name" value="WD40 repeat-like"/>
    <property type="match status" value="1"/>
</dbReference>
<evidence type="ECO:0000256" key="3">
    <source>
        <dbReference type="ARBA" id="ARBA00022737"/>
    </source>
</evidence>
<evidence type="ECO:0000256" key="6">
    <source>
        <dbReference type="PROSITE-ProRule" id="PRU00221"/>
    </source>
</evidence>
<dbReference type="PROSITE" id="PS50294">
    <property type="entry name" value="WD_REPEATS_REGION"/>
    <property type="match status" value="1"/>
</dbReference>
<keyword evidence="10" id="KW-1185">Reference proteome</keyword>
<dbReference type="PANTHER" id="PTHR44267">
    <property type="entry name" value="WD REPEAT-CONTAINING PROTEIN 43"/>
    <property type="match status" value="1"/>
</dbReference>
<dbReference type="InterPro" id="IPR015943">
    <property type="entry name" value="WD40/YVTN_repeat-like_dom_sf"/>
</dbReference>
<evidence type="ECO:0000259" key="8">
    <source>
        <dbReference type="Pfam" id="PF04003"/>
    </source>
</evidence>
<dbReference type="PROSITE" id="PS50082">
    <property type="entry name" value="WD_REPEATS_2"/>
    <property type="match status" value="2"/>
</dbReference>
<gene>
    <name evidence="9" type="ORF">BZG36_01736</name>
</gene>
<accession>A0A261Y2X2</accession>
<dbReference type="InterPro" id="IPR036322">
    <property type="entry name" value="WD40_repeat_dom_sf"/>
</dbReference>
<keyword evidence="3" id="KW-0677">Repeat</keyword>
<feature type="compositionally biased region" description="Acidic residues" evidence="7">
    <location>
        <begin position="642"/>
        <end position="667"/>
    </location>
</feature>
<evidence type="ECO:0000313" key="10">
    <source>
        <dbReference type="Proteomes" id="UP000242875"/>
    </source>
</evidence>
<comment type="similarity">
    <text evidence="5">Belongs to the UTP5 family.</text>
</comment>
<reference evidence="9 10" key="1">
    <citation type="journal article" date="2017" name="Mycologia">
        <title>Bifiguratus adelaidae, gen. et sp. nov., a new member of Mucoromycotina in endophytic and soil-dwelling habitats.</title>
        <authorList>
            <person name="Torres-Cruz T.J."/>
            <person name="Billingsley Tobias T.L."/>
            <person name="Almatruk M."/>
            <person name="Hesse C."/>
            <person name="Kuske C.R."/>
            <person name="Desiro A."/>
            <person name="Benucci G.M."/>
            <person name="Bonito G."/>
            <person name="Stajich J.E."/>
            <person name="Dunlap C."/>
            <person name="Arnold A.E."/>
            <person name="Porras-Alfaro A."/>
        </authorList>
    </citation>
    <scope>NUCLEOTIDE SEQUENCE [LARGE SCALE GENOMIC DNA]</scope>
    <source>
        <strain evidence="9 10">AZ0501</strain>
    </source>
</reference>
<keyword evidence="2 6" id="KW-0853">WD repeat</keyword>
<evidence type="ECO:0000256" key="7">
    <source>
        <dbReference type="SAM" id="MobiDB-lite"/>
    </source>
</evidence>
<feature type="repeat" description="WD" evidence="6">
    <location>
        <begin position="206"/>
        <end position="248"/>
    </location>
</feature>
<dbReference type="InterPro" id="IPR007148">
    <property type="entry name" value="SSU_processome_Utp12"/>
</dbReference>
<dbReference type="Proteomes" id="UP000242875">
    <property type="component" value="Unassembled WGS sequence"/>
</dbReference>
<dbReference type="SMART" id="SM00320">
    <property type="entry name" value="WD40"/>
    <property type="match status" value="3"/>
</dbReference>
<feature type="compositionally biased region" description="Acidic residues" evidence="7">
    <location>
        <begin position="604"/>
        <end position="632"/>
    </location>
</feature>
<dbReference type="EMBL" id="MVBO01000025">
    <property type="protein sequence ID" value="OZJ04955.1"/>
    <property type="molecule type" value="Genomic_DNA"/>
</dbReference>
<comment type="subcellular location">
    <subcellularLocation>
        <location evidence="1">Nucleus</location>
    </subcellularLocation>
</comment>
<dbReference type="InterPro" id="IPR019775">
    <property type="entry name" value="WD40_repeat_CS"/>
</dbReference>
<dbReference type="InterPro" id="IPR052414">
    <property type="entry name" value="U3_snoRNA-assoc_WDR"/>
</dbReference>
<evidence type="ECO:0000256" key="4">
    <source>
        <dbReference type="ARBA" id="ARBA00023242"/>
    </source>
</evidence>
<dbReference type="PANTHER" id="PTHR44267:SF1">
    <property type="entry name" value="WD REPEAT-CONTAINING PROTEIN 43"/>
    <property type="match status" value="1"/>
</dbReference>
<dbReference type="Pfam" id="PF00400">
    <property type="entry name" value="WD40"/>
    <property type="match status" value="2"/>
</dbReference>
<dbReference type="GO" id="GO:0000462">
    <property type="term" value="P:maturation of SSU-rRNA from tricistronic rRNA transcript (SSU-rRNA, 5.8S rRNA, LSU-rRNA)"/>
    <property type="evidence" value="ECO:0007669"/>
    <property type="project" value="TreeGrafter"/>
</dbReference>
<feature type="region of interest" description="Disordered" evidence="7">
    <location>
        <begin position="603"/>
        <end position="667"/>
    </location>
</feature>
<organism evidence="9 10">
    <name type="scientific">Bifiguratus adelaidae</name>
    <dbReference type="NCBI Taxonomy" id="1938954"/>
    <lineage>
        <taxon>Eukaryota</taxon>
        <taxon>Fungi</taxon>
        <taxon>Fungi incertae sedis</taxon>
        <taxon>Mucoromycota</taxon>
        <taxon>Mucoromycotina</taxon>
        <taxon>Endogonomycetes</taxon>
        <taxon>Endogonales</taxon>
        <taxon>Endogonales incertae sedis</taxon>
        <taxon>Bifiguratus</taxon>
    </lineage>
</organism>
<feature type="repeat" description="WD" evidence="6">
    <location>
        <begin position="124"/>
        <end position="165"/>
    </location>
</feature>
<proteinExistence type="inferred from homology"/>
<name>A0A261Y2X2_9FUNG</name>
<dbReference type="InterPro" id="IPR001680">
    <property type="entry name" value="WD40_rpt"/>
</dbReference>
<evidence type="ECO:0000256" key="5">
    <source>
        <dbReference type="ARBA" id="ARBA00038335"/>
    </source>
</evidence>
<comment type="caution">
    <text evidence="9">The sequence shown here is derived from an EMBL/GenBank/DDBJ whole genome shotgun (WGS) entry which is preliminary data.</text>
</comment>
<dbReference type="PROSITE" id="PS00678">
    <property type="entry name" value="WD_REPEATS_1"/>
    <property type="match status" value="1"/>
</dbReference>
<dbReference type="OrthoDB" id="30195at2759"/>
<keyword evidence="4" id="KW-0539">Nucleus</keyword>
<dbReference type="GO" id="GO:0005730">
    <property type="term" value="C:nucleolus"/>
    <property type="evidence" value="ECO:0007669"/>
    <property type="project" value="TreeGrafter"/>
</dbReference>
<dbReference type="Pfam" id="PF04003">
    <property type="entry name" value="Utp12"/>
    <property type="match status" value="1"/>
</dbReference>
<evidence type="ECO:0000256" key="1">
    <source>
        <dbReference type="ARBA" id="ARBA00004123"/>
    </source>
</evidence>
<feature type="domain" description="Small-subunit processome Utp12" evidence="8">
    <location>
        <begin position="478"/>
        <end position="582"/>
    </location>
</feature>
<evidence type="ECO:0000256" key="2">
    <source>
        <dbReference type="ARBA" id="ARBA00022574"/>
    </source>
</evidence>
<protein>
    <recommendedName>
        <fullName evidence="8">Small-subunit processome Utp12 domain-containing protein</fullName>
    </recommendedName>
</protein>
<dbReference type="AlphaFoldDB" id="A0A261Y2X2"/>